<reference evidence="1 2" key="2">
    <citation type="submission" date="2019-01" db="EMBL/GenBank/DDBJ databases">
        <title>The decoding of complex shrimp genome reveals the adaptation for benthos swimmer, frequently molting mechanism and breeding impact on genome.</title>
        <authorList>
            <person name="Sun Y."/>
            <person name="Gao Y."/>
            <person name="Yu Y."/>
        </authorList>
    </citation>
    <scope>NUCLEOTIDE SEQUENCE [LARGE SCALE GENOMIC DNA]</scope>
    <source>
        <tissue evidence="1">Muscle</tissue>
    </source>
</reference>
<keyword evidence="2" id="KW-1185">Reference proteome</keyword>
<organism evidence="1 2">
    <name type="scientific">Penaeus vannamei</name>
    <name type="common">Whiteleg shrimp</name>
    <name type="synonym">Litopenaeus vannamei</name>
    <dbReference type="NCBI Taxonomy" id="6689"/>
    <lineage>
        <taxon>Eukaryota</taxon>
        <taxon>Metazoa</taxon>
        <taxon>Ecdysozoa</taxon>
        <taxon>Arthropoda</taxon>
        <taxon>Crustacea</taxon>
        <taxon>Multicrustacea</taxon>
        <taxon>Malacostraca</taxon>
        <taxon>Eumalacostraca</taxon>
        <taxon>Eucarida</taxon>
        <taxon>Decapoda</taxon>
        <taxon>Dendrobranchiata</taxon>
        <taxon>Penaeoidea</taxon>
        <taxon>Penaeidae</taxon>
        <taxon>Penaeus</taxon>
    </lineage>
</organism>
<evidence type="ECO:0000313" key="1">
    <source>
        <dbReference type="EMBL" id="ROT74289.1"/>
    </source>
</evidence>
<reference evidence="1 2" key="1">
    <citation type="submission" date="2018-04" db="EMBL/GenBank/DDBJ databases">
        <authorList>
            <person name="Zhang X."/>
            <person name="Yuan J."/>
            <person name="Li F."/>
            <person name="Xiang J."/>
        </authorList>
    </citation>
    <scope>NUCLEOTIDE SEQUENCE [LARGE SCALE GENOMIC DNA]</scope>
    <source>
        <tissue evidence="1">Muscle</tissue>
    </source>
</reference>
<dbReference type="EMBL" id="QCYY01001915">
    <property type="protein sequence ID" value="ROT74289.1"/>
    <property type="molecule type" value="Genomic_DNA"/>
</dbReference>
<sequence>MVKIKSDRILRNSFGRSVWPAEAEGHFAVNGSVTPFSSRRRLVLLLEGITKEHHSQFAGRLCESFVPDEENRTTIKMAVEEQLARLDAYLGAHLNSPLNLTLFTMLVIQDPTITETLTTATALYVLLTKLVTEKVTERISRKVWDPDIEYKISQFEDYNDGLAFRAMKRREYELQSDTVECLRGKCRELGLPHEELMSAFFTARSCRRGLFSALAYSYHHLRLQEFYTARHLYRSIVHSQNAEEVIHSYLAESVEWKSEQRFQNVLVHLTGLMARHSEHLAHVPGLLSQAHMPSTAVDPLLAHVVEAGLHPLVVQAAAAELQAHCEEWDGWVQVKNPGSLSALAPVLDEAPECVKTLALKASSRSPADESLTAAFRALSRKDVRLVLDLPNFYFSDQDLSITDETFHLISAAGETCCLEGFRGRLTPSALRLLPRCLKELRLRVDLRHVLVLSDVLPRLPNLEILGLKYEDPERYEVALLPPLPFSHRKLCFTFTPFVTDSEDDLQWASGTLARLCSQRPSGNCASIFFKNTSLTQTGIRRLFELLHEKGVSVSQRLDISLTQRPRDNAELSDLASSLGLGNFICHSSAQTAIM</sequence>
<comment type="caution">
    <text evidence="1">The sequence shown here is derived from an EMBL/GenBank/DDBJ whole genome shotgun (WGS) entry which is preliminary data.</text>
</comment>
<name>A0A3R7M6H1_PENVA</name>
<dbReference type="Proteomes" id="UP000283509">
    <property type="component" value="Unassembled WGS sequence"/>
</dbReference>
<proteinExistence type="predicted"/>
<dbReference type="OrthoDB" id="120976at2759"/>
<gene>
    <name evidence="1" type="ORF">C7M84_007222</name>
</gene>
<accession>A0A3R7M6H1</accession>
<evidence type="ECO:0000313" key="2">
    <source>
        <dbReference type="Proteomes" id="UP000283509"/>
    </source>
</evidence>
<dbReference type="AlphaFoldDB" id="A0A3R7M6H1"/>
<protein>
    <submittedName>
        <fullName evidence="1">Uncharacterized protein</fullName>
    </submittedName>
</protein>